<dbReference type="InterPro" id="IPR036271">
    <property type="entry name" value="Tet_transcr_reg_TetR-rel_C_sf"/>
</dbReference>
<dbReference type="EMBL" id="JAROAV010000012">
    <property type="protein sequence ID" value="MDF8263551.1"/>
    <property type="molecule type" value="Genomic_DNA"/>
</dbReference>
<name>A0ABT6C3N3_9MICO</name>
<reference evidence="4 5" key="1">
    <citation type="submission" date="2023-03" db="EMBL/GenBank/DDBJ databases">
        <title>YIM 133296 draft genome.</title>
        <authorList>
            <person name="Xiong L."/>
        </authorList>
    </citation>
    <scope>NUCLEOTIDE SEQUENCE [LARGE SCALE GENOMIC DNA]</scope>
    <source>
        <strain evidence="4 5">YIM 133296</strain>
    </source>
</reference>
<sequence length="194" mass="21192">MVTDEGATRPGPRERVVYTAVQHLREHGVEGTGLRALVADANAPWGSLRHYFPGGKDQIVVEALEWAGAFAAGEVERYLSKTRKPTPRGLLKAVLQWWIDDLSARDFTRGCPLAAAIADGADTNPEVCAAARRAFEGWAGPITAGLVSMGRPRREARELTTLLLASLEGAVLMARAQRSVEPLRVVERRLRPLF</sequence>
<dbReference type="Gene3D" id="1.10.357.10">
    <property type="entry name" value="Tetracycline Repressor, domain 2"/>
    <property type="match status" value="1"/>
</dbReference>
<dbReference type="InterPro" id="IPR054156">
    <property type="entry name" value="YxaF_TetR_C"/>
</dbReference>
<comment type="caution">
    <text evidence="4">The sequence shown here is derived from an EMBL/GenBank/DDBJ whole genome shotgun (WGS) entry which is preliminary data.</text>
</comment>
<evidence type="ECO:0000256" key="2">
    <source>
        <dbReference type="ARBA" id="ARBA00023163"/>
    </source>
</evidence>
<dbReference type="PANTHER" id="PTHR47506">
    <property type="entry name" value="TRANSCRIPTIONAL REGULATORY PROTEIN"/>
    <property type="match status" value="1"/>
</dbReference>
<proteinExistence type="predicted"/>
<evidence type="ECO:0000256" key="1">
    <source>
        <dbReference type="ARBA" id="ARBA00023015"/>
    </source>
</evidence>
<feature type="domain" description="Transcriptional regulator LmrA/YxaF-like C-terminal" evidence="3">
    <location>
        <begin position="91"/>
        <end position="188"/>
    </location>
</feature>
<dbReference type="RefSeq" id="WP_275236488.1">
    <property type="nucleotide sequence ID" value="NZ_JARFJC010000003.1"/>
</dbReference>
<protein>
    <submittedName>
        <fullName evidence="4">TetR/AcrR family transcriptional regulator</fullName>
    </submittedName>
</protein>
<dbReference type="Pfam" id="PF21993">
    <property type="entry name" value="TetR_C_13_2"/>
    <property type="match status" value="1"/>
</dbReference>
<accession>A0ABT6C3N3</accession>
<dbReference type="InterPro" id="IPR009057">
    <property type="entry name" value="Homeodomain-like_sf"/>
</dbReference>
<evidence type="ECO:0000313" key="4">
    <source>
        <dbReference type="EMBL" id="MDF8263551.1"/>
    </source>
</evidence>
<gene>
    <name evidence="4" type="ORF">P4R38_04735</name>
</gene>
<evidence type="ECO:0000313" key="5">
    <source>
        <dbReference type="Proteomes" id="UP001528912"/>
    </source>
</evidence>
<dbReference type="Proteomes" id="UP001528912">
    <property type="component" value="Unassembled WGS sequence"/>
</dbReference>
<dbReference type="SUPFAM" id="SSF46689">
    <property type="entry name" value="Homeodomain-like"/>
    <property type="match status" value="1"/>
</dbReference>
<dbReference type="PANTHER" id="PTHR47506:SF3">
    <property type="entry name" value="HTH-TYPE TRANSCRIPTIONAL REGULATOR LMRA"/>
    <property type="match status" value="1"/>
</dbReference>
<evidence type="ECO:0000259" key="3">
    <source>
        <dbReference type="Pfam" id="PF21993"/>
    </source>
</evidence>
<keyword evidence="5" id="KW-1185">Reference proteome</keyword>
<keyword evidence="1" id="KW-0805">Transcription regulation</keyword>
<organism evidence="4 5">
    <name type="scientific">Luteipulveratus flavus</name>
    <dbReference type="NCBI Taxonomy" id="3031728"/>
    <lineage>
        <taxon>Bacteria</taxon>
        <taxon>Bacillati</taxon>
        <taxon>Actinomycetota</taxon>
        <taxon>Actinomycetes</taxon>
        <taxon>Micrococcales</taxon>
        <taxon>Dermacoccaceae</taxon>
        <taxon>Luteipulveratus</taxon>
    </lineage>
</organism>
<dbReference type="SUPFAM" id="SSF48498">
    <property type="entry name" value="Tetracyclin repressor-like, C-terminal domain"/>
    <property type="match status" value="1"/>
</dbReference>
<keyword evidence="2" id="KW-0804">Transcription</keyword>